<dbReference type="eggNOG" id="ENOG502SX3X">
    <property type="taxonomic scope" value="Eukaryota"/>
</dbReference>
<dbReference type="GeneID" id="18246390"/>
<organism evidence="2">
    <name type="scientific">Candida tenuis (strain ATCC 10573 / BCRC 21748 / CBS 615 / JCM 9827 / NBRC 10315 / NRRL Y-1498 / VKM Y-70)</name>
    <name type="common">Yeast</name>
    <name type="synonym">Yamadazyma tenuis</name>
    <dbReference type="NCBI Taxonomy" id="590646"/>
    <lineage>
        <taxon>Eukaryota</taxon>
        <taxon>Fungi</taxon>
        <taxon>Dikarya</taxon>
        <taxon>Ascomycota</taxon>
        <taxon>Saccharomycotina</taxon>
        <taxon>Pichiomycetes</taxon>
        <taxon>Debaryomycetaceae</taxon>
        <taxon>Yamadazyma</taxon>
    </lineage>
</organism>
<dbReference type="EMBL" id="GL996510">
    <property type="protein sequence ID" value="EGV66453.1"/>
    <property type="molecule type" value="Genomic_DNA"/>
</dbReference>
<sequence>MLWWNSTKETQEIEKELPEDLKEFFQKNNPDDRQYNKYKLTPQQIMVNAKLKKISQEYSYDLETYKRKNSIRNVSITNCAELQLKVVDCFKSLNFTSIDNCSKQIKANKNCVEIQSKAFNKMFYNDCYSTQHCDKIRFLVDHLFTSNFGQYGENMNEETLAKFDKDLDANFSKVWK</sequence>
<dbReference type="Proteomes" id="UP000000707">
    <property type="component" value="Unassembled WGS sequence"/>
</dbReference>
<evidence type="ECO:0000313" key="2">
    <source>
        <dbReference type="Proteomes" id="UP000000707"/>
    </source>
</evidence>
<dbReference type="AlphaFoldDB" id="G3AW52"/>
<name>G3AW52_CANTC</name>
<dbReference type="KEGG" id="cten:18246390"/>
<reference evidence="1 2" key="1">
    <citation type="journal article" date="2011" name="Proc. Natl. Acad. Sci. U.S.A.">
        <title>Comparative genomics of xylose-fermenting fungi for enhanced biofuel production.</title>
        <authorList>
            <person name="Wohlbach D.J."/>
            <person name="Kuo A."/>
            <person name="Sato T.K."/>
            <person name="Potts K.M."/>
            <person name="Salamov A.A."/>
            <person name="LaButti K.M."/>
            <person name="Sun H."/>
            <person name="Clum A."/>
            <person name="Pangilinan J.L."/>
            <person name="Lindquist E.A."/>
            <person name="Lucas S."/>
            <person name="Lapidus A."/>
            <person name="Jin M."/>
            <person name="Gunawan C."/>
            <person name="Balan V."/>
            <person name="Dale B.E."/>
            <person name="Jeffries T.W."/>
            <person name="Zinkel R."/>
            <person name="Barry K.W."/>
            <person name="Grigoriev I.V."/>
            <person name="Gasch A.P."/>
        </authorList>
    </citation>
    <scope>NUCLEOTIDE SEQUENCE [LARGE SCALE GENOMIC DNA]</scope>
    <source>
        <strain evidence="2">ATCC 10573 / BCRC 21748 / CBS 615 / JCM 9827 / NBRC 10315 / NRRL Y-1498 / VKM Y-70</strain>
    </source>
</reference>
<dbReference type="STRING" id="590646.G3AW52"/>
<dbReference type="HOGENOM" id="CLU_095379_0_0_1"/>
<gene>
    <name evidence="1" type="ORF">CANTEDRAFT_112184</name>
</gene>
<dbReference type="RefSeq" id="XP_006683711.1">
    <property type="nucleotide sequence ID" value="XM_006683648.1"/>
</dbReference>
<proteinExistence type="predicted"/>
<accession>G3AW52</accession>
<evidence type="ECO:0000313" key="1">
    <source>
        <dbReference type="EMBL" id="EGV66453.1"/>
    </source>
</evidence>
<protein>
    <submittedName>
        <fullName evidence="1">Uncharacterized protein</fullName>
    </submittedName>
</protein>
<keyword evidence="2" id="KW-1185">Reference proteome</keyword>